<keyword evidence="3" id="KW-1185">Reference proteome</keyword>
<keyword evidence="1" id="KW-0812">Transmembrane</keyword>
<accession>A0A9X1VDT8</accession>
<proteinExistence type="predicted"/>
<protein>
    <submittedName>
        <fullName evidence="2">Uncharacterized protein</fullName>
    </submittedName>
</protein>
<dbReference type="AlphaFoldDB" id="A0A9X1VDT8"/>
<dbReference type="Proteomes" id="UP001139263">
    <property type="component" value="Unassembled WGS sequence"/>
</dbReference>
<sequence>MNSRNPNINQSRDYEKKQVASITKKSFVAGFFTGILIVLVTLVLFAVGTLRYLEQKAQQTSVFAIAPDQGSNNSRVQLYFPLDKFLSWRSSSKLQLGMVGDEVSIHLNVHPFTQFPVQVAVSIQGVPNVYHGYFMLSQVHGSVDGLPVPTPWLLTAISDEGAQYGVHVSSHKDALYIEKTFGEYRLVGYDAQSQDLIISLPVQTVEHAARGQVAL</sequence>
<gene>
    <name evidence="2" type="ORF">MM817_02598</name>
</gene>
<keyword evidence="1" id="KW-1133">Transmembrane helix</keyword>
<evidence type="ECO:0000256" key="1">
    <source>
        <dbReference type="SAM" id="Phobius"/>
    </source>
</evidence>
<name>A0A9X1VDT8_9BACL</name>
<dbReference type="RefSeq" id="WP_241715855.1">
    <property type="nucleotide sequence ID" value="NZ_JALBUF010000011.1"/>
</dbReference>
<evidence type="ECO:0000313" key="2">
    <source>
        <dbReference type="EMBL" id="MCI0184303.1"/>
    </source>
</evidence>
<reference evidence="2" key="1">
    <citation type="submission" date="2022-03" db="EMBL/GenBank/DDBJ databases">
        <title>Draft Genome Sequence of Firmicute Strain S0AB, a Heterotrophic Iron/Sulfur-Oxidizing Extreme Acidophile.</title>
        <authorList>
            <person name="Vergara E."/>
            <person name="Pakostova E."/>
            <person name="Johnson D.B."/>
            <person name="Holmes D.S."/>
        </authorList>
    </citation>
    <scope>NUCLEOTIDE SEQUENCE</scope>
    <source>
        <strain evidence="2">S0AB</strain>
    </source>
</reference>
<evidence type="ECO:0000313" key="3">
    <source>
        <dbReference type="Proteomes" id="UP001139263"/>
    </source>
</evidence>
<feature type="transmembrane region" description="Helical" evidence="1">
    <location>
        <begin position="27"/>
        <end position="53"/>
    </location>
</feature>
<dbReference type="EMBL" id="JALBUF010000011">
    <property type="protein sequence ID" value="MCI0184303.1"/>
    <property type="molecule type" value="Genomic_DNA"/>
</dbReference>
<keyword evidence="1" id="KW-0472">Membrane</keyword>
<organism evidence="2 3">
    <name type="scientific">Sulfoacidibacillus ferrooxidans</name>
    <dbReference type="NCBI Taxonomy" id="2005001"/>
    <lineage>
        <taxon>Bacteria</taxon>
        <taxon>Bacillati</taxon>
        <taxon>Bacillota</taxon>
        <taxon>Bacilli</taxon>
        <taxon>Bacillales</taxon>
        <taxon>Alicyclobacillaceae</taxon>
        <taxon>Sulfoacidibacillus</taxon>
    </lineage>
</organism>
<comment type="caution">
    <text evidence="2">The sequence shown here is derived from an EMBL/GenBank/DDBJ whole genome shotgun (WGS) entry which is preliminary data.</text>
</comment>